<organism evidence="8">
    <name type="scientific">Amblyomma triste</name>
    <name type="common">Neotropical tick</name>
    <dbReference type="NCBI Taxonomy" id="251400"/>
    <lineage>
        <taxon>Eukaryota</taxon>
        <taxon>Metazoa</taxon>
        <taxon>Ecdysozoa</taxon>
        <taxon>Arthropoda</taxon>
        <taxon>Chelicerata</taxon>
        <taxon>Arachnida</taxon>
        <taxon>Acari</taxon>
        <taxon>Parasitiformes</taxon>
        <taxon>Ixodida</taxon>
        <taxon>Ixodoidea</taxon>
        <taxon>Ixodidae</taxon>
        <taxon>Amblyomminae</taxon>
        <taxon>Amblyomma</taxon>
    </lineage>
</organism>
<evidence type="ECO:0000256" key="4">
    <source>
        <dbReference type="ARBA" id="ARBA00023157"/>
    </source>
</evidence>
<evidence type="ECO:0000256" key="2">
    <source>
        <dbReference type="ARBA" id="ARBA00022525"/>
    </source>
</evidence>
<comment type="function">
    <text evidence="6">Salivary chemokine-binding protein which binds to host chemokines.</text>
</comment>
<keyword evidence="4 6" id="KW-1015">Disulfide bond</keyword>
<evidence type="ECO:0000256" key="6">
    <source>
        <dbReference type="RuleBase" id="RU369006"/>
    </source>
</evidence>
<protein>
    <recommendedName>
        <fullName evidence="6">Evasin</fullName>
    </recommendedName>
</protein>
<proteinExistence type="evidence at transcript level"/>
<evidence type="ECO:0000256" key="7">
    <source>
        <dbReference type="SAM" id="Phobius"/>
    </source>
</evidence>
<keyword evidence="3 6" id="KW-0732">Signal</keyword>
<keyword evidence="7" id="KW-0812">Transmembrane</keyword>
<keyword evidence="2 6" id="KW-0964">Secreted</keyword>
<dbReference type="AlphaFoldDB" id="A0A023G1P0"/>
<accession>A0A023G1P0</accession>
<dbReference type="InterPro" id="IPR045797">
    <property type="entry name" value="EVA_Class_A"/>
</dbReference>
<dbReference type="Gene3D" id="2.30.130.100">
    <property type="match status" value="1"/>
</dbReference>
<dbReference type="GO" id="GO:0019957">
    <property type="term" value="F:C-C chemokine binding"/>
    <property type="evidence" value="ECO:0007669"/>
    <property type="project" value="InterPro"/>
</dbReference>
<evidence type="ECO:0000313" key="8">
    <source>
        <dbReference type="EMBL" id="JAC27679.1"/>
    </source>
</evidence>
<keyword evidence="7" id="KW-1133">Transmembrane helix</keyword>
<evidence type="ECO:0000256" key="5">
    <source>
        <dbReference type="ARBA" id="ARBA00023180"/>
    </source>
</evidence>
<reference evidence="8" key="1">
    <citation type="submission" date="2014-03" db="EMBL/GenBank/DDBJ databases">
        <title>The sialotranscriptome of Amblyomma triste, Amblyomma parvum and Amblyomma cajennense ticks, uncovered by 454-based RNA-seq.</title>
        <authorList>
            <person name="Garcia G.R."/>
            <person name="Gardinassi L.G."/>
            <person name="Ribeiro J.M."/>
            <person name="Anatriello E."/>
            <person name="Ferreira B.R."/>
            <person name="Moreira H.N."/>
            <person name="Mafra C."/>
            <person name="Olegario M.M."/>
            <person name="Szabo P.J."/>
            <person name="Miranda-Santos I.K."/>
            <person name="Maruyama S.R."/>
        </authorList>
    </citation>
    <scope>NUCLEOTIDE SEQUENCE</scope>
    <source>
        <strain evidence="8">Mato Grasso do Sul</strain>
        <tissue evidence="8">Salivary glands</tissue>
    </source>
</reference>
<sequence length="110" mass="12296">MILMSLFDRGKFLLFNIFLVLEFVVMVATTAGYIPCSSRFVHTAKDQIRIDCTTKCDGQRKVTFGGECAVVTTDEYNRMGQNIVHSCLLGSCYEGICRPGNLRIDCTKQA</sequence>
<evidence type="ECO:0000256" key="3">
    <source>
        <dbReference type="ARBA" id="ARBA00022729"/>
    </source>
</evidence>
<keyword evidence="5 6" id="KW-0325">Glycoprotein</keyword>
<dbReference type="GO" id="GO:0005576">
    <property type="term" value="C:extracellular region"/>
    <property type="evidence" value="ECO:0007669"/>
    <property type="project" value="UniProtKB-SubCell"/>
</dbReference>
<comment type="subcellular location">
    <subcellularLocation>
        <location evidence="1 6">Secreted</location>
    </subcellularLocation>
</comment>
<feature type="transmembrane region" description="Helical" evidence="7">
    <location>
        <begin position="12"/>
        <end position="34"/>
    </location>
</feature>
<dbReference type="EMBL" id="GBBM01007739">
    <property type="protein sequence ID" value="JAC27679.1"/>
    <property type="molecule type" value="mRNA"/>
</dbReference>
<name>A0A023G1P0_AMBTT</name>
<dbReference type="Pfam" id="PF19429">
    <property type="entry name" value="EVA_Class_A"/>
    <property type="match status" value="1"/>
</dbReference>
<evidence type="ECO:0000256" key="1">
    <source>
        <dbReference type="ARBA" id="ARBA00004613"/>
    </source>
</evidence>
<keyword evidence="7" id="KW-0472">Membrane</keyword>